<proteinExistence type="predicted"/>
<reference evidence="1" key="1">
    <citation type="submission" date="2019-03" db="EMBL/GenBank/DDBJ databases">
        <title>Single cell metagenomics reveals metabolic interactions within the superorganism composed of flagellate Streblomastix strix and complex community of Bacteroidetes bacteria on its surface.</title>
        <authorList>
            <person name="Treitli S.C."/>
            <person name="Kolisko M."/>
            <person name="Husnik F."/>
            <person name="Keeling P."/>
            <person name="Hampl V."/>
        </authorList>
    </citation>
    <scope>NUCLEOTIDE SEQUENCE</scope>
    <source>
        <strain evidence="1">STM</strain>
    </source>
</reference>
<evidence type="ECO:0000313" key="1">
    <source>
        <dbReference type="EMBL" id="KAA6337479.1"/>
    </source>
</evidence>
<sequence>MYEILLAKILSKVKIFKEEELHPFVRSLYVDYTQSFDILEEHLLSSSINLLKFDYKKHGFSYVDGKICCTGVSLNFKKEGYDHLNVTIHYDPHKDDIFNYGIVPLRLAYN</sequence>
<protein>
    <submittedName>
        <fullName evidence="1">Uncharacterized protein</fullName>
    </submittedName>
</protein>
<dbReference type="EMBL" id="SNRY01000696">
    <property type="protein sequence ID" value="KAA6337479.1"/>
    <property type="molecule type" value="Genomic_DNA"/>
</dbReference>
<comment type="caution">
    <text evidence="1">The sequence shown here is derived from an EMBL/GenBank/DDBJ whole genome shotgun (WGS) entry which is preliminary data.</text>
</comment>
<gene>
    <name evidence="1" type="ORF">EZS27_014440</name>
</gene>
<name>A0A5J4RUU9_9ZZZZ</name>
<dbReference type="AlphaFoldDB" id="A0A5J4RUU9"/>
<organism evidence="1">
    <name type="scientific">termite gut metagenome</name>
    <dbReference type="NCBI Taxonomy" id="433724"/>
    <lineage>
        <taxon>unclassified sequences</taxon>
        <taxon>metagenomes</taxon>
        <taxon>organismal metagenomes</taxon>
    </lineage>
</organism>
<accession>A0A5J4RUU9</accession>